<accession>A0A1B6CG13</accession>
<feature type="region of interest" description="Disordered" evidence="1">
    <location>
        <begin position="29"/>
        <end position="59"/>
    </location>
</feature>
<gene>
    <name evidence="2" type="ORF">g.43154</name>
</gene>
<sequence>VTTNTSEIKKSNKKGHISTNLLPVIYSYRGETNPTHPRIPRKTLRKRNHRSKQYRRSKQGARVFLLKPARYLLPPIITHRIEDVSGSSDTSETIFSEELQNQTANENSHFEENHNFNYTYPRRVFIPPPLRYLLPPFNDDHNVINEEKDVVITLPELNNPTEGYNKENNFENPNISTDSTFRIIQPSINFNSEPKIYNELSTEDPVQPVFNDYVPENYFTEAYKSYVKQENLKSDEYTESPFINFNSNPNNATIEHNDRGNLRNNEYTESPFLNFDYDSNKTLIELNDFTKQENLRSNEYTEGSDLLNYDYNYNKTVFEKYENHTNNIQTTPDENIYFNLEEPLQGNISNYPYTESSFSTITRNVEESYEPENYENFDRTHSTE</sequence>
<feature type="compositionally biased region" description="Basic residues" evidence="1">
    <location>
        <begin position="38"/>
        <end position="59"/>
    </location>
</feature>
<evidence type="ECO:0000256" key="1">
    <source>
        <dbReference type="SAM" id="MobiDB-lite"/>
    </source>
</evidence>
<dbReference type="AlphaFoldDB" id="A0A1B6CG13"/>
<name>A0A1B6CG13_9HEMI</name>
<feature type="non-terminal residue" evidence="2">
    <location>
        <position position="1"/>
    </location>
</feature>
<proteinExistence type="predicted"/>
<dbReference type="EMBL" id="GEDC01024862">
    <property type="protein sequence ID" value="JAS12436.1"/>
    <property type="molecule type" value="Transcribed_RNA"/>
</dbReference>
<organism evidence="2">
    <name type="scientific">Clastoptera arizonana</name>
    <name type="common">Arizona spittle bug</name>
    <dbReference type="NCBI Taxonomy" id="38151"/>
    <lineage>
        <taxon>Eukaryota</taxon>
        <taxon>Metazoa</taxon>
        <taxon>Ecdysozoa</taxon>
        <taxon>Arthropoda</taxon>
        <taxon>Hexapoda</taxon>
        <taxon>Insecta</taxon>
        <taxon>Pterygota</taxon>
        <taxon>Neoptera</taxon>
        <taxon>Paraneoptera</taxon>
        <taxon>Hemiptera</taxon>
        <taxon>Auchenorrhyncha</taxon>
        <taxon>Cercopoidea</taxon>
        <taxon>Clastopteridae</taxon>
        <taxon>Clastoptera</taxon>
    </lineage>
</organism>
<feature type="non-terminal residue" evidence="2">
    <location>
        <position position="384"/>
    </location>
</feature>
<protein>
    <submittedName>
        <fullName evidence="2">Uncharacterized protein</fullName>
    </submittedName>
</protein>
<reference evidence="2" key="1">
    <citation type="submission" date="2015-12" db="EMBL/GenBank/DDBJ databases">
        <title>De novo transcriptome assembly of four potential Pierce s Disease insect vectors from Arizona vineyards.</title>
        <authorList>
            <person name="Tassone E.E."/>
        </authorList>
    </citation>
    <scope>NUCLEOTIDE SEQUENCE</scope>
</reference>
<evidence type="ECO:0000313" key="2">
    <source>
        <dbReference type="EMBL" id="JAS12436.1"/>
    </source>
</evidence>